<dbReference type="InterPro" id="IPR050498">
    <property type="entry name" value="Ycf3"/>
</dbReference>
<keyword evidence="1" id="KW-0677">Repeat</keyword>
<dbReference type="GO" id="GO:0046813">
    <property type="term" value="P:receptor-mediated virion attachment to host cell"/>
    <property type="evidence" value="ECO:0007669"/>
    <property type="project" value="TreeGrafter"/>
</dbReference>
<evidence type="ECO:0000256" key="2">
    <source>
        <dbReference type="ARBA" id="ARBA00022803"/>
    </source>
</evidence>
<sequence length="99" mass="11208">MTFAPTMTYAYINRAAERIFLGDIQGAISDYNQAIKIDPNDATAYSGRGQARQNLGDFPSAIADWQKAAELYRQQGNLEASQDELKRIQSLQQRLRRKP</sequence>
<keyword evidence="2 3" id="KW-0802">TPR repeat</keyword>
<evidence type="ECO:0000313" key="4">
    <source>
        <dbReference type="EMBL" id="CCI01356.1"/>
    </source>
</evidence>
<dbReference type="Gene3D" id="1.25.40.10">
    <property type="entry name" value="Tetratricopeptide repeat domain"/>
    <property type="match status" value="1"/>
</dbReference>
<dbReference type="Proteomes" id="UP000003480">
    <property type="component" value="Unassembled WGS sequence"/>
</dbReference>
<dbReference type="GO" id="GO:0009279">
    <property type="term" value="C:cell outer membrane"/>
    <property type="evidence" value="ECO:0007669"/>
    <property type="project" value="TreeGrafter"/>
</dbReference>
<dbReference type="EMBL" id="CAIJ01000103">
    <property type="protein sequence ID" value="CCI01356.1"/>
    <property type="molecule type" value="Genomic_DNA"/>
</dbReference>
<gene>
    <name evidence="4" type="ORF">MICAC_1910005</name>
</gene>
<reference evidence="4 5" key="1">
    <citation type="submission" date="2012-04" db="EMBL/GenBank/DDBJ databases">
        <authorList>
            <person name="Genoscope - CEA"/>
        </authorList>
    </citation>
    <scope>NUCLEOTIDE SEQUENCE [LARGE SCALE GENOMIC DNA]</scope>
    <source>
        <strain evidence="4 5">9443</strain>
    </source>
</reference>
<protein>
    <submittedName>
        <fullName evidence="4">Uncharacterized protein</fullName>
    </submittedName>
</protein>
<dbReference type="PROSITE" id="PS50005">
    <property type="entry name" value="TPR"/>
    <property type="match status" value="2"/>
</dbReference>
<evidence type="ECO:0000256" key="3">
    <source>
        <dbReference type="PROSITE-ProRule" id="PRU00339"/>
    </source>
</evidence>
<name>I4G095_MICAE</name>
<dbReference type="SMART" id="SM00028">
    <property type="entry name" value="TPR"/>
    <property type="match status" value="2"/>
</dbReference>
<dbReference type="Pfam" id="PF13414">
    <property type="entry name" value="TPR_11"/>
    <property type="match status" value="1"/>
</dbReference>
<dbReference type="AlphaFoldDB" id="I4G095"/>
<feature type="repeat" description="TPR" evidence="3">
    <location>
        <begin position="42"/>
        <end position="75"/>
    </location>
</feature>
<dbReference type="HOGENOM" id="CLU_151099_1_0_3"/>
<comment type="caution">
    <text evidence="4">The sequence shown here is derived from an EMBL/GenBank/DDBJ whole genome shotgun (WGS) entry which is preliminary data.</text>
</comment>
<dbReference type="InterPro" id="IPR011990">
    <property type="entry name" value="TPR-like_helical_dom_sf"/>
</dbReference>
<dbReference type="PANTHER" id="PTHR44858">
    <property type="entry name" value="TETRATRICOPEPTIDE REPEAT PROTEIN 6"/>
    <property type="match status" value="1"/>
</dbReference>
<feature type="repeat" description="TPR" evidence="3">
    <location>
        <begin position="8"/>
        <end position="41"/>
    </location>
</feature>
<dbReference type="SUPFAM" id="SSF48452">
    <property type="entry name" value="TPR-like"/>
    <property type="match status" value="1"/>
</dbReference>
<evidence type="ECO:0000256" key="1">
    <source>
        <dbReference type="ARBA" id="ARBA00022737"/>
    </source>
</evidence>
<proteinExistence type="predicted"/>
<evidence type="ECO:0000313" key="5">
    <source>
        <dbReference type="Proteomes" id="UP000003480"/>
    </source>
</evidence>
<organism evidence="4 5">
    <name type="scientific">Microcystis aeruginosa PCC 9443</name>
    <dbReference type="NCBI Taxonomy" id="1160281"/>
    <lineage>
        <taxon>Bacteria</taxon>
        <taxon>Bacillati</taxon>
        <taxon>Cyanobacteriota</taxon>
        <taxon>Cyanophyceae</taxon>
        <taxon>Oscillatoriophycideae</taxon>
        <taxon>Chroococcales</taxon>
        <taxon>Microcystaceae</taxon>
        <taxon>Microcystis</taxon>
    </lineage>
</organism>
<dbReference type="RefSeq" id="WP_002766607.1">
    <property type="nucleotide sequence ID" value="NZ_HE972954.1"/>
</dbReference>
<dbReference type="PANTHER" id="PTHR44858:SF1">
    <property type="entry name" value="UDP-N-ACETYLGLUCOSAMINE--PEPTIDE N-ACETYLGLUCOSAMINYLTRANSFERASE SPINDLY-RELATED"/>
    <property type="match status" value="1"/>
</dbReference>
<accession>I4G095</accession>
<dbReference type="InterPro" id="IPR019734">
    <property type="entry name" value="TPR_rpt"/>
</dbReference>